<dbReference type="GO" id="GO:0008270">
    <property type="term" value="F:zinc ion binding"/>
    <property type="evidence" value="ECO:0007669"/>
    <property type="project" value="UniProtKB-KW"/>
</dbReference>
<dbReference type="GO" id="GO:0003676">
    <property type="term" value="F:nucleic acid binding"/>
    <property type="evidence" value="ECO:0007669"/>
    <property type="project" value="InterPro"/>
</dbReference>
<dbReference type="InterPro" id="IPR012337">
    <property type="entry name" value="RNaseH-like_sf"/>
</dbReference>
<dbReference type="Pfam" id="PF13976">
    <property type="entry name" value="gag_pre-integrs"/>
    <property type="match status" value="1"/>
</dbReference>
<feature type="region of interest" description="Disordered" evidence="5">
    <location>
        <begin position="677"/>
        <end position="731"/>
    </location>
</feature>
<dbReference type="SUPFAM" id="SSF53098">
    <property type="entry name" value="Ribonuclease H-like"/>
    <property type="match status" value="1"/>
</dbReference>
<evidence type="ECO:0000259" key="6">
    <source>
        <dbReference type="PROSITE" id="PS50158"/>
    </source>
</evidence>
<sequence length="1814" mass="205162">MRVSSKYLRPFKKLEIVEEGGSPQLDNEDLKEIDVDDLKEMDLKWQMAMLTMRARRFLQKTSRNLGANGPTSMGFDMANVECYNCHRKGYFARECRLLRTQEGLMLLSPPREGMFHWPPSNLYDRFIPSCGYHAVPPPVIGTFMPPKPDLVFHTPPSDENEHLAFNVQLSPTKPEQDLSSIPSAPIIEDWVSDSKEVDMPQASIPVAPPVPLRSNPHSKGSRRTKKACFVYKSKDHLIKDCNFHARKLAHRPYASRDIHKQYAPVNHSKFPLHKVPTAAPSQSQSVLTTAARTVSDVKPILSMTRPKLASHTISKSKSPLRRHLPHHPSSNPRNSPPRVTVAKASAVSATQDKQATWVWRPKCLVLDHDFRTTSASMTLKRFDYNDALGRSNVSQMCDKKNSVFFTDTKCLVLASDFKLPDASQVLLRVPRENNMYNVNLKNIVPSGYLTCLFAKATLDESNLWYKRLGNVNFKTINKLVKGNLVRGLPTKVFTNDNSCVSCKKGKQHKASYFLGYFSWHLRMKLLLFLRPLYGLENLLSLKVKIIRYDNGTEFKNFNLNQFYELKGIKKEFSVPMTPQQNGIAERKNRTLIEAARTLLADSLLLIPFGLRQLPSIGFMRPFGCPVTNLNTLDPLGKFQGKVDEGFLIGYSVSSSSPAWLFDIDSLTRTINNHPVIAENQTNSNADALVDGNEHDDDIQKSVSPNIHSSSSGAQSRKQGDKTENMNKGKSPVVTITRFRDLNTEFEECNNNNSNEVNAASSLVSTVRHNFLNSTNDFSVTGPSNAAMPNLENLSYSDDADAVGAEADINNLESIISVSPIPTTRIHKDHPTSQIIGDLSSTTPTRSMARVVRDQVDLPYGKRAIGTKWVYRNKKDERGIVIRNKARLVAQGHTQEEGIDYKEVFAPVARIKAIRLFLAYASFMGFLVYQMYVKSAFLYGTIEKEVYVCQPLGFKDPKNPDKVYKVVKALYGLHQAPRAWNVVIEFAVLNILSDALPITTNGASLDRKSTIGGCQFLRCRLISWECKKETVVATSSTKAEYVAAASGCAQVLWIQNQLLDYGYNFMHTVIYIDNRSDITRLQALVDKKKIVISEVVIHEILQLDDAEGIVCLPNKEIFAGLAQMGYEKPSTKLTFYKAFFSSQWKFLIYTNLQLLSAKRTSWNEFSTTMASVVICLSKGQKFNFSKYIFDSLVRNVDSSSKFYMYPRFLQLIIQNQVGDLSTHTTCFISPALTQKVFANMRRVGKGFLGVETPLFERMLAARQPAEEEVAEAQVQADNVVAADVEENVAKDVSHDAIPSPLSHDIPSPSQEQPLPPQQPQRSPQAPPQGVDLPTHIQQILDVCSALTRHVENLKNDKAAQKLEIIKLKARVKKLEMANKVKSLKLRRLRKFGASRRIESSDDIEDVFNQGRMIDDMDKDKGIELVKDVDIAESKGRHAAAEQAKKQAEIYNLNLDHSSKVLSMKEDDSEVQEVVEVMTTAKLITDVVTAASQVSDASATISATKASIPTAAPTVVAAYTRRRKGVIIRDPEEELFLKNPADTPKVKDKGKGIMVETPKPMKKNDQIELDAEYARKLHEEINRDHEEFNKDIDWDAVMDHVNQKSKNPQYIKRYQGMKKRPQTKSEARKNMMIYLKNTAGYKMDFFKGMTYAQICLIFQARFDENMRFLFKSREEMKEEDQEIIESINETPAQKAAKRRKLSEKAQEAEDLRNLLEVVDDEDDDVFIEATPLARKVPVMDYQIVLVDNKPIFKIIKADETHQLYISFTTLLENFDREDLENLWGIVKERFSTSKPTNFFDEYLLLTLKTMFEKPDK</sequence>
<dbReference type="GO" id="GO:0015074">
    <property type="term" value="P:DNA integration"/>
    <property type="evidence" value="ECO:0007669"/>
    <property type="project" value="InterPro"/>
</dbReference>
<dbReference type="InterPro" id="IPR001584">
    <property type="entry name" value="Integrase_cat-core"/>
</dbReference>
<comment type="caution">
    <text evidence="8">The sequence shown here is derived from an EMBL/GenBank/DDBJ whole genome shotgun (WGS) entry which is preliminary data.</text>
</comment>
<accession>A0A6L2KGX7</accession>
<organism evidence="8">
    <name type="scientific">Tanacetum cinerariifolium</name>
    <name type="common">Dalmatian daisy</name>
    <name type="synonym">Chrysanthemum cinerariifolium</name>
    <dbReference type="NCBI Taxonomy" id="118510"/>
    <lineage>
        <taxon>Eukaryota</taxon>
        <taxon>Viridiplantae</taxon>
        <taxon>Streptophyta</taxon>
        <taxon>Embryophyta</taxon>
        <taxon>Tracheophyta</taxon>
        <taxon>Spermatophyta</taxon>
        <taxon>Magnoliopsida</taxon>
        <taxon>eudicotyledons</taxon>
        <taxon>Gunneridae</taxon>
        <taxon>Pentapetalae</taxon>
        <taxon>asterids</taxon>
        <taxon>campanulids</taxon>
        <taxon>Asterales</taxon>
        <taxon>Asteraceae</taxon>
        <taxon>Asteroideae</taxon>
        <taxon>Anthemideae</taxon>
        <taxon>Anthemidinae</taxon>
        <taxon>Tanacetum</taxon>
    </lineage>
</organism>
<dbReference type="CDD" id="cd09272">
    <property type="entry name" value="RNase_HI_RT_Ty1"/>
    <property type="match status" value="1"/>
</dbReference>
<dbReference type="GO" id="GO:0016787">
    <property type="term" value="F:hydrolase activity"/>
    <property type="evidence" value="ECO:0007669"/>
    <property type="project" value="UniProtKB-KW"/>
</dbReference>
<keyword evidence="4" id="KW-0175">Coiled coil</keyword>
<feature type="compositionally biased region" description="Low complexity" evidence="5">
    <location>
        <begin position="327"/>
        <end position="342"/>
    </location>
</feature>
<feature type="region of interest" description="Disordered" evidence="5">
    <location>
        <begin position="308"/>
        <end position="342"/>
    </location>
</feature>
<dbReference type="EMBL" id="BKCJ010002240">
    <property type="protein sequence ID" value="GEU47225.1"/>
    <property type="molecule type" value="Genomic_DNA"/>
</dbReference>
<dbReference type="InterPro" id="IPR036875">
    <property type="entry name" value="Znf_CCHC_sf"/>
</dbReference>
<evidence type="ECO:0000313" key="8">
    <source>
        <dbReference type="EMBL" id="GEU47225.1"/>
    </source>
</evidence>
<dbReference type="PANTHER" id="PTHR42648">
    <property type="entry name" value="TRANSPOSASE, PUTATIVE-RELATED"/>
    <property type="match status" value="1"/>
</dbReference>
<name>A0A6L2KGX7_TANCI</name>
<feature type="domain" description="Integrase catalytic" evidence="7">
    <location>
        <begin position="544"/>
        <end position="642"/>
    </location>
</feature>
<feature type="domain" description="CCHC-type" evidence="6">
    <location>
        <begin position="82"/>
        <end position="96"/>
    </location>
</feature>
<feature type="compositionally biased region" description="Polar residues" evidence="5">
    <location>
        <begin position="700"/>
        <end position="716"/>
    </location>
</feature>
<keyword evidence="1" id="KW-0479">Metal-binding</keyword>
<evidence type="ECO:0000256" key="5">
    <source>
        <dbReference type="SAM" id="MobiDB-lite"/>
    </source>
</evidence>
<feature type="coiled-coil region" evidence="4">
    <location>
        <begin position="1692"/>
        <end position="1719"/>
    </location>
</feature>
<feature type="compositionally biased region" description="Basic and acidic residues" evidence="5">
    <location>
        <begin position="717"/>
        <end position="726"/>
    </location>
</feature>
<evidence type="ECO:0000256" key="4">
    <source>
        <dbReference type="SAM" id="Coils"/>
    </source>
</evidence>
<evidence type="ECO:0000256" key="1">
    <source>
        <dbReference type="ARBA" id="ARBA00022723"/>
    </source>
</evidence>
<keyword evidence="3" id="KW-0863">Zinc-finger</keyword>
<evidence type="ECO:0000256" key="3">
    <source>
        <dbReference type="PROSITE-ProRule" id="PRU00047"/>
    </source>
</evidence>
<gene>
    <name evidence="8" type="ORF">Tci_019203</name>
</gene>
<proteinExistence type="predicted"/>
<dbReference type="InterPro" id="IPR013103">
    <property type="entry name" value="RVT_2"/>
</dbReference>
<dbReference type="InterPro" id="IPR039537">
    <property type="entry name" value="Retrotran_Ty1/copia-like"/>
</dbReference>
<dbReference type="SUPFAM" id="SSF57756">
    <property type="entry name" value="Retrovirus zinc finger-like domains"/>
    <property type="match status" value="1"/>
</dbReference>
<dbReference type="PROSITE" id="PS50158">
    <property type="entry name" value="ZF_CCHC"/>
    <property type="match status" value="1"/>
</dbReference>
<dbReference type="PROSITE" id="PS50994">
    <property type="entry name" value="INTEGRASE"/>
    <property type="match status" value="1"/>
</dbReference>
<reference evidence="8" key="1">
    <citation type="journal article" date="2019" name="Sci. Rep.">
        <title>Draft genome of Tanacetum cinerariifolium, the natural source of mosquito coil.</title>
        <authorList>
            <person name="Yamashiro T."/>
            <person name="Shiraishi A."/>
            <person name="Satake H."/>
            <person name="Nakayama K."/>
        </authorList>
    </citation>
    <scope>NUCLEOTIDE SEQUENCE</scope>
</reference>
<dbReference type="Pfam" id="PF07727">
    <property type="entry name" value="RVT_2"/>
    <property type="match status" value="1"/>
</dbReference>
<protein>
    <submittedName>
        <fullName evidence="8">Putative ribonuclease H-like domain-containing protein</fullName>
    </submittedName>
</protein>
<evidence type="ECO:0000259" key="7">
    <source>
        <dbReference type="PROSITE" id="PS50994"/>
    </source>
</evidence>
<dbReference type="Gene3D" id="3.30.420.10">
    <property type="entry name" value="Ribonuclease H-like superfamily/Ribonuclease H"/>
    <property type="match status" value="1"/>
</dbReference>
<evidence type="ECO:0000256" key="2">
    <source>
        <dbReference type="ARBA" id="ARBA00022801"/>
    </source>
</evidence>
<keyword evidence="2" id="KW-0378">Hydrolase</keyword>
<dbReference type="InterPro" id="IPR001878">
    <property type="entry name" value="Znf_CCHC"/>
</dbReference>
<dbReference type="InterPro" id="IPR036397">
    <property type="entry name" value="RNaseH_sf"/>
</dbReference>
<feature type="coiled-coil region" evidence="4">
    <location>
        <begin position="1342"/>
        <end position="1376"/>
    </location>
</feature>
<feature type="region of interest" description="Disordered" evidence="5">
    <location>
        <begin position="202"/>
        <end position="224"/>
    </location>
</feature>
<keyword evidence="3" id="KW-0862">Zinc</keyword>
<dbReference type="InterPro" id="IPR025724">
    <property type="entry name" value="GAG-pre-integrase_dom"/>
</dbReference>
<feature type="region of interest" description="Disordered" evidence="5">
    <location>
        <begin position="1294"/>
        <end position="1330"/>
    </location>
</feature>
<dbReference type="PANTHER" id="PTHR42648:SF32">
    <property type="entry name" value="RIBONUCLEASE H-LIKE DOMAIN, GAG-PRE-INTEGRASE DOMAIN PROTEIN-RELATED"/>
    <property type="match status" value="1"/>
</dbReference>